<name>A0A2H1A1I4_CANAR</name>
<dbReference type="Pfam" id="PF00172">
    <property type="entry name" value="Zn_clus"/>
    <property type="match status" value="1"/>
</dbReference>
<dbReference type="PROSITE" id="PS00463">
    <property type="entry name" value="ZN2_CY6_FUNGAL_1"/>
    <property type="match status" value="1"/>
</dbReference>
<feature type="domain" description="Zn(2)-C6 fungal-type" evidence="1">
    <location>
        <begin position="14"/>
        <end position="44"/>
    </location>
</feature>
<dbReference type="EMBL" id="CP076751">
    <property type="protein sequence ID" value="QWW23992.1"/>
    <property type="molecule type" value="Genomic_DNA"/>
</dbReference>
<dbReference type="VEuPathDB" id="FungiDB:CJI97_001321"/>
<dbReference type="VEuPathDB" id="FungiDB:B9J08_001285"/>
<dbReference type="EMBL" id="PEKT02000003">
    <property type="protein sequence ID" value="PIS56745.1"/>
    <property type="molecule type" value="Genomic_DNA"/>
</dbReference>
<dbReference type="OMA" id="CEYCTHT"/>
<dbReference type="VEuPathDB" id="FungiDB:CJI96_0003128"/>
<reference evidence="2" key="2">
    <citation type="submission" date="2017-11" db="EMBL/GenBank/DDBJ databases">
        <title>Candida auris genome assembly and annotation.</title>
        <authorList>
            <person name="Munoz J.F."/>
            <person name="Gade L.G."/>
            <person name="Chow N.A."/>
            <person name="Litvintseva A.P."/>
            <person name="Loparev V.N."/>
            <person name="Cuomo C.A."/>
        </authorList>
    </citation>
    <scope>NUCLEOTIDE SEQUENCE</scope>
    <source>
        <strain evidence="2">B8441</strain>
    </source>
</reference>
<accession>A0A2H1A1I4</accession>
<dbReference type="AlphaFoldDB" id="A0A2H1A1I4"/>
<dbReference type="STRING" id="498019.A0A2H1A1I4"/>
<dbReference type="CDD" id="cd00067">
    <property type="entry name" value="GAL4"/>
    <property type="match status" value="1"/>
</dbReference>
<reference evidence="3" key="3">
    <citation type="submission" date="2021-06" db="EMBL/GenBank/DDBJ databases">
        <title>Candida auris outbreak in lebanese hospital.</title>
        <authorList>
            <person name="Finianos M."/>
        </authorList>
    </citation>
    <scope>NUCLEOTIDE SEQUENCE</scope>
    <source>
        <strain evidence="3">CA7LBN</strain>
    </source>
</reference>
<dbReference type="GO" id="GO:0008270">
    <property type="term" value="F:zinc ion binding"/>
    <property type="evidence" value="ECO:0007669"/>
    <property type="project" value="InterPro"/>
</dbReference>
<proteinExistence type="predicted"/>
<dbReference type="Gene3D" id="4.10.240.10">
    <property type="entry name" value="Zn(2)-C6 fungal-type DNA-binding domain"/>
    <property type="match status" value="1"/>
</dbReference>
<dbReference type="VEuPathDB" id="FungiDB:QG37_06975"/>
<dbReference type="InterPro" id="IPR036864">
    <property type="entry name" value="Zn2-C6_fun-type_DNA-bd_sf"/>
</dbReference>
<evidence type="ECO:0000313" key="2">
    <source>
        <dbReference type="EMBL" id="PIS56745.1"/>
    </source>
</evidence>
<sequence length="482" mass="56187">MSKKKPKRGLSRKGCLSCKKLKIKCDEAQPACEYCTHTNRRCVYPDAFQRFENGLVPEEVQELYSSPSASSSSQSSPFEDEVYSESRRLTFQILLGCTATQLQLSRFELRVLRFYTDVCLPHITFNVNKRHVYIWNEVIPQYFSICNSMRNAILATGCLSLMPVVGVQHVLEDSMDEKAVQKVLETTCGKFEVSRIFADDTMFEDEPRDINLFMKATEFVSESIRASNEALAKLQQPDLSREERLPLAVDAALSNGLLFGFLGLQPWGLVPLVHLPQTHEDNKTDLLHVAHGLRTIVLEHHDVLLSSDIRDLYYQDELNLAPKKRVKIVEDLNYQLNEYLQGTSFFDIDAETAKMINAFHHCLHTLERVCVLGMKFNYPVMLFRWLLFVSLEINAYVRAENPFALRLLYVYACLCVHYKFWLFEQHNLWRDFVRFYRKHYGPLCEFDERLYHYVISKKSFVQNDDYVSIKDFDVWSPAFDYK</sequence>
<protein>
    <recommendedName>
        <fullName evidence="1">Zn(2)-C6 fungal-type domain-containing protein</fullName>
    </recommendedName>
</protein>
<dbReference type="InterPro" id="IPR001138">
    <property type="entry name" value="Zn2Cys6_DnaBD"/>
</dbReference>
<dbReference type="VEuPathDB" id="FungiDB:CJJ07_002169"/>
<dbReference type="PANTHER" id="PTHR47784">
    <property type="entry name" value="STEROL UPTAKE CONTROL PROTEIN 2"/>
    <property type="match status" value="1"/>
</dbReference>
<dbReference type="PANTHER" id="PTHR47784:SF5">
    <property type="entry name" value="STEROL UPTAKE CONTROL PROTEIN 2"/>
    <property type="match status" value="1"/>
</dbReference>
<dbReference type="Proteomes" id="UP000825438">
    <property type="component" value="Chromosome III"/>
</dbReference>
<reference evidence="2" key="1">
    <citation type="journal article" date="2017" name="Clin. Infect. Dis.">
        <title>Simultaneous emergence of multidrug-resistant Candida auris on 3 continents confirmed by whole-genome sequencing and epidemiological analyses.</title>
        <authorList>
            <person name="Lockhart S.R."/>
            <person name="Etienne K.A."/>
            <person name="Vallabhaneni S."/>
            <person name="Farooqi J."/>
            <person name="Chowdhary A."/>
            <person name="Govender N.P."/>
            <person name="Colombo A.L."/>
            <person name="Calvo B."/>
            <person name="Cuomo C.A."/>
            <person name="Desjardins C.A."/>
            <person name="Berkow E.L."/>
            <person name="Castanheira M."/>
            <person name="Magobo R.E."/>
            <person name="Jabeen K."/>
            <person name="Asghar R.J."/>
            <person name="Meis J.F."/>
            <person name="Jackson B."/>
            <person name="Chiller T."/>
            <person name="Litvintseva A.P."/>
        </authorList>
    </citation>
    <scope>NUCLEOTIDE SEQUENCE [LARGE SCALE GENOMIC DNA]</scope>
    <source>
        <strain evidence="2">B8441</strain>
    </source>
</reference>
<dbReference type="InterPro" id="IPR053157">
    <property type="entry name" value="Sterol_Uptake_Regulator"/>
</dbReference>
<dbReference type="VEuPathDB" id="FungiDB:CJJ09_003540"/>
<dbReference type="SMART" id="SM00066">
    <property type="entry name" value="GAL4"/>
    <property type="match status" value="1"/>
</dbReference>
<organism evidence="2">
    <name type="scientific">Candidozyma auris</name>
    <name type="common">Yeast</name>
    <name type="synonym">Candida auris</name>
    <dbReference type="NCBI Taxonomy" id="498019"/>
    <lineage>
        <taxon>Eukaryota</taxon>
        <taxon>Fungi</taxon>
        <taxon>Dikarya</taxon>
        <taxon>Ascomycota</taxon>
        <taxon>Saccharomycotina</taxon>
        <taxon>Pichiomycetes</taxon>
        <taxon>Metschnikowiaceae</taxon>
        <taxon>Candidozyma</taxon>
    </lineage>
</organism>
<evidence type="ECO:0000313" key="3">
    <source>
        <dbReference type="EMBL" id="QWW23992.1"/>
    </source>
</evidence>
<dbReference type="PROSITE" id="PS50048">
    <property type="entry name" value="ZN2_CY6_FUNGAL_2"/>
    <property type="match status" value="1"/>
</dbReference>
<gene>
    <name evidence="2" type="ORF">B9J08_001285</name>
    <name evidence="3" type="ORF">CA7LBN_002826</name>
</gene>
<evidence type="ECO:0000259" key="1">
    <source>
        <dbReference type="PROSITE" id="PS50048"/>
    </source>
</evidence>
<dbReference type="GO" id="GO:0001228">
    <property type="term" value="F:DNA-binding transcription activator activity, RNA polymerase II-specific"/>
    <property type="evidence" value="ECO:0007669"/>
    <property type="project" value="TreeGrafter"/>
</dbReference>
<dbReference type="SUPFAM" id="SSF57701">
    <property type="entry name" value="Zn2/Cys6 DNA-binding domain"/>
    <property type="match status" value="1"/>
</dbReference>